<reference evidence="1 2" key="1">
    <citation type="submission" date="2018-05" db="EMBL/GenBank/DDBJ databases">
        <title>Animal gut microbial communities from fecal samples from Wisconsin, USA.</title>
        <authorList>
            <person name="Neumann A."/>
        </authorList>
    </citation>
    <scope>NUCLEOTIDE SEQUENCE [LARGE SCALE GENOMIC DNA]</scope>
    <source>
        <strain evidence="1 2">UWS4</strain>
    </source>
</reference>
<comment type="caution">
    <text evidence="1">The sequence shown here is derived from an EMBL/GenBank/DDBJ whole genome shotgun (WGS) entry which is preliminary data.</text>
</comment>
<organism evidence="1 2">
    <name type="scientific">Hallerella porci</name>
    <dbReference type="NCBI Taxonomy" id="1945871"/>
    <lineage>
        <taxon>Bacteria</taxon>
        <taxon>Pseudomonadati</taxon>
        <taxon>Fibrobacterota</taxon>
        <taxon>Fibrobacteria</taxon>
        <taxon>Fibrobacterales</taxon>
        <taxon>Fibrobacteraceae</taxon>
        <taxon>Hallerella</taxon>
    </lineage>
</organism>
<keyword evidence="2" id="KW-1185">Reference proteome</keyword>
<proteinExistence type="predicted"/>
<accession>A0ABX5LKC8</accession>
<dbReference type="RefSeq" id="WP_106198484.1">
    <property type="nucleotide sequence ID" value="NZ_JAXEIU010000039.1"/>
</dbReference>
<evidence type="ECO:0000313" key="2">
    <source>
        <dbReference type="Proteomes" id="UP000245523"/>
    </source>
</evidence>
<evidence type="ECO:0000313" key="1">
    <source>
        <dbReference type="EMBL" id="PWK94025.1"/>
    </source>
</evidence>
<dbReference type="Proteomes" id="UP000245523">
    <property type="component" value="Unassembled WGS sequence"/>
</dbReference>
<gene>
    <name evidence="1" type="ORF">B0H50_12416</name>
</gene>
<protein>
    <submittedName>
        <fullName evidence="1">Uncharacterized protein</fullName>
    </submittedName>
</protein>
<name>A0ABX5LKC8_9BACT</name>
<dbReference type="EMBL" id="QGHD01000024">
    <property type="protein sequence ID" value="PWK94025.1"/>
    <property type="molecule type" value="Genomic_DNA"/>
</dbReference>
<sequence>MNTAQKNIKNRIVVALHQISCSGFDTFRRRIADQLSMQGCELSEEDDETLLGFYRRGENETFVLAAFGYEC</sequence>